<dbReference type="Gene3D" id="1.10.45.10">
    <property type="entry name" value="Vanillyl-alcohol Oxidase, Chain A, domain 4"/>
    <property type="match status" value="1"/>
</dbReference>
<feature type="domain" description="FAD-binding PCMH-type" evidence="9">
    <location>
        <begin position="44"/>
        <end position="273"/>
    </location>
</feature>
<keyword evidence="2" id="KW-0285">Flavoprotein</keyword>
<dbReference type="Proteomes" id="UP001195941">
    <property type="component" value="Unassembled WGS sequence"/>
</dbReference>
<keyword evidence="4" id="KW-0274">FAD</keyword>
<dbReference type="SUPFAM" id="SSF55103">
    <property type="entry name" value="FAD-linked oxidases, C-terminal domain"/>
    <property type="match status" value="1"/>
</dbReference>
<comment type="cofactor">
    <cofactor evidence="1">
        <name>FAD</name>
        <dbReference type="ChEBI" id="CHEBI:57692"/>
    </cofactor>
</comment>
<dbReference type="Pfam" id="PF02913">
    <property type="entry name" value="FAD-oxidase_C"/>
    <property type="match status" value="1"/>
</dbReference>
<sequence length="967" mass="106125">MANITIPGDAMAVFRAVLENEGYIGDVAQDYATRTVFATDNSIYERRPAAVLYPREPEDLNRIMRAARHSAIPLAARGGGTGTNGQSLTDGVVVDCSRHLNRIEHIDHERQIAVVQPGVILDQLNRAVDEHGLFFAPAVSTASRATLGGMAATDASGKGSRVHGRTSDHVLAMDVVLADGSDWHAEPLDPQSLDSVCDRKDLPGAIHREVRRILTTEADEITRVFPVMNRGLTGYNLYEVFDGTGRFCLTKLLSGSEGTLALTKRLTVRLTRKRAFRALMAVAYDDVLMALEDVKRLAAAEPVAIEFIDDKIVELAQQDPVWADIEAVLSHDEARTVRGLNFVEVQAESHGALEHAIALLAELSADRPASLVSEKIVKNPAVIARLWELRAKCVGLLGRMDASRQGTPFVEDAAVPPDNLPAFVAQLRTILDRHGLAYGMFGHADVGCIHVRPALDMRRPLDAAKIRPVSDAVARLAQEYGGLIWGEHGKGVRSEYVPQVFGPRLYKALCGIKAVFDPQNLLNPGKIAAQRPDQKLLSIDAVPFRGPLDAVIKEAQIAGFEKSVSCNGNGQCFNSDFNDPMCPSYKVSGDRRLSPKGRAALLREWLRLRSDRASGGDVAAGNEELLPDVERQLHDSLDKCLGCKACSSQCPVKVDIPEMRSRFYEDFYRRHRRPLRHYLLAVMEACAPALRMFPSLSNLALRCAAGPLRSAGLVDLPRVHPANGRRRRPTRRQKSAAAVVLIEDSFTGTFDGLVIEAAELLLQKLGYEVFRTHPQPNGKALHVLGMRKAFARAANKAIARNRLLARTGLPLIVLEPSVLSLWRDEYRAFGAKAGSVLSLDMFLSEEVAKGRLPGRQYPSLNAPFTLFAHCTEKTSDTRVAARWQTIFRHFGLTVETPPTGCCGMAGSFGHEAANHAVSRRLYDLSWRGKVETARDRALATGFSCRCQAERFSGLRPRHPVELLAETV</sequence>
<keyword evidence="6" id="KW-0408">Iron</keyword>
<dbReference type="EMBL" id="JADMKU010000030">
    <property type="protein sequence ID" value="MBR9653421.1"/>
    <property type="molecule type" value="Genomic_DNA"/>
</dbReference>
<reference evidence="10 11" key="1">
    <citation type="journal article" date="2021" name="Arch. Microbiol.">
        <title>Thalassobius aquimarinus sp. nov., isolated from the Sea of Japan seashore.</title>
        <authorList>
            <person name="Kurilenko V.V."/>
            <person name="Romanenko L.A."/>
            <person name="Chernysheva N.Y."/>
            <person name="Velansky P.V."/>
            <person name="Tekutyeva L.A."/>
            <person name="Isaeva M.P."/>
            <person name="Mikhailov V.V."/>
        </authorList>
    </citation>
    <scope>NUCLEOTIDE SEQUENCE [LARGE SCALE GENOMIC DNA]</scope>
    <source>
        <strain evidence="10 11">KMM 8518</strain>
    </source>
</reference>
<dbReference type="Pfam" id="PF13183">
    <property type="entry name" value="Fer4_8"/>
    <property type="match status" value="1"/>
</dbReference>
<dbReference type="InterPro" id="IPR016171">
    <property type="entry name" value="Vanillyl_alc_oxidase_C-sub2"/>
</dbReference>
<dbReference type="InterPro" id="IPR016167">
    <property type="entry name" value="FAD-bd_PCMH_sub1"/>
</dbReference>
<dbReference type="Gene3D" id="3.30.70.2740">
    <property type="match status" value="1"/>
</dbReference>
<keyword evidence="5" id="KW-0560">Oxidoreductase</keyword>
<keyword evidence="3" id="KW-0479">Metal-binding</keyword>
<dbReference type="InterPro" id="IPR016169">
    <property type="entry name" value="FAD-bd_PCMH_sub2"/>
</dbReference>
<dbReference type="InterPro" id="IPR017896">
    <property type="entry name" value="4Fe4S_Fe-S-bd"/>
</dbReference>
<gene>
    <name evidence="10" type="ORF">IT775_20075</name>
</gene>
<dbReference type="PROSITE" id="PS51387">
    <property type="entry name" value="FAD_PCMH"/>
    <property type="match status" value="1"/>
</dbReference>
<dbReference type="InterPro" id="IPR009051">
    <property type="entry name" value="Helical_ferredxn"/>
</dbReference>
<dbReference type="Gene3D" id="3.30.43.10">
    <property type="entry name" value="Uridine Diphospho-n-acetylenolpyruvylglucosamine Reductase, domain 2"/>
    <property type="match status" value="1"/>
</dbReference>
<dbReference type="Gene3D" id="1.10.1060.10">
    <property type="entry name" value="Alpha-helical ferredoxin"/>
    <property type="match status" value="1"/>
</dbReference>
<dbReference type="PROSITE" id="PS00198">
    <property type="entry name" value="4FE4S_FER_1"/>
    <property type="match status" value="1"/>
</dbReference>
<dbReference type="Gene3D" id="3.30.465.10">
    <property type="match status" value="1"/>
</dbReference>
<dbReference type="PROSITE" id="PS51379">
    <property type="entry name" value="4FE4S_FER_2"/>
    <property type="match status" value="1"/>
</dbReference>
<evidence type="ECO:0000256" key="2">
    <source>
        <dbReference type="ARBA" id="ARBA00022630"/>
    </source>
</evidence>
<evidence type="ECO:0000313" key="10">
    <source>
        <dbReference type="EMBL" id="MBR9653421.1"/>
    </source>
</evidence>
<dbReference type="SUPFAM" id="SSF56176">
    <property type="entry name" value="FAD-binding/transporter-associated domain-like"/>
    <property type="match status" value="1"/>
</dbReference>
<dbReference type="RefSeq" id="WP_212703044.1">
    <property type="nucleotide sequence ID" value="NZ_JADMKU010000030.1"/>
</dbReference>
<evidence type="ECO:0000256" key="6">
    <source>
        <dbReference type="ARBA" id="ARBA00023004"/>
    </source>
</evidence>
<keyword evidence="7" id="KW-0411">Iron-sulfur</keyword>
<name>A0ABS5HWR7_9RHOB</name>
<feature type="domain" description="4Fe-4S ferredoxin-type" evidence="8">
    <location>
        <begin position="630"/>
        <end position="662"/>
    </location>
</feature>
<dbReference type="PANTHER" id="PTHR11748:SF119">
    <property type="entry name" value="D-2-HYDROXYGLUTARATE DEHYDROGENASE"/>
    <property type="match status" value="1"/>
</dbReference>
<comment type="caution">
    <text evidence="10">The sequence shown here is derived from an EMBL/GenBank/DDBJ whole genome shotgun (WGS) entry which is preliminary data.</text>
</comment>
<dbReference type="SUPFAM" id="SSF46548">
    <property type="entry name" value="alpha-helical ferredoxin"/>
    <property type="match status" value="1"/>
</dbReference>
<organism evidence="10 11">
    <name type="scientific">Thalassovita aquimarina</name>
    <dbReference type="NCBI Taxonomy" id="2785917"/>
    <lineage>
        <taxon>Bacteria</taxon>
        <taxon>Pseudomonadati</taxon>
        <taxon>Pseudomonadota</taxon>
        <taxon>Alphaproteobacteria</taxon>
        <taxon>Rhodobacterales</taxon>
        <taxon>Roseobacteraceae</taxon>
        <taxon>Thalassovita</taxon>
    </lineage>
</organism>
<evidence type="ECO:0000259" key="9">
    <source>
        <dbReference type="PROSITE" id="PS51387"/>
    </source>
</evidence>
<dbReference type="InterPro" id="IPR016164">
    <property type="entry name" value="FAD-linked_Oxase-like_C"/>
</dbReference>
<dbReference type="InterPro" id="IPR017900">
    <property type="entry name" value="4Fe4S_Fe_S_CS"/>
</dbReference>
<proteinExistence type="predicted"/>
<evidence type="ECO:0000259" key="8">
    <source>
        <dbReference type="PROSITE" id="PS51379"/>
    </source>
</evidence>
<evidence type="ECO:0000256" key="7">
    <source>
        <dbReference type="ARBA" id="ARBA00023014"/>
    </source>
</evidence>
<evidence type="ECO:0000256" key="5">
    <source>
        <dbReference type="ARBA" id="ARBA00023002"/>
    </source>
</evidence>
<dbReference type="Pfam" id="PF01565">
    <property type="entry name" value="FAD_binding_4"/>
    <property type="match status" value="1"/>
</dbReference>
<dbReference type="InterPro" id="IPR006094">
    <property type="entry name" value="Oxid_FAD_bind_N"/>
</dbReference>
<dbReference type="InterPro" id="IPR004113">
    <property type="entry name" value="FAD-bd_oxidored_4_C"/>
</dbReference>
<evidence type="ECO:0000256" key="1">
    <source>
        <dbReference type="ARBA" id="ARBA00001974"/>
    </source>
</evidence>
<evidence type="ECO:0000256" key="3">
    <source>
        <dbReference type="ARBA" id="ARBA00022723"/>
    </source>
</evidence>
<dbReference type="InterPro" id="IPR036318">
    <property type="entry name" value="FAD-bd_PCMH-like_sf"/>
</dbReference>
<evidence type="ECO:0000313" key="11">
    <source>
        <dbReference type="Proteomes" id="UP001195941"/>
    </source>
</evidence>
<protein>
    <submittedName>
        <fullName evidence="10">FAD-binding oxidoreductase</fullName>
    </submittedName>
</protein>
<dbReference type="PANTHER" id="PTHR11748">
    <property type="entry name" value="D-LACTATE DEHYDROGENASE"/>
    <property type="match status" value="1"/>
</dbReference>
<keyword evidence="11" id="KW-1185">Reference proteome</keyword>
<accession>A0ABS5HWR7</accession>
<dbReference type="InterPro" id="IPR016166">
    <property type="entry name" value="FAD-bd_PCMH"/>
</dbReference>
<evidence type="ECO:0000256" key="4">
    <source>
        <dbReference type="ARBA" id="ARBA00022827"/>
    </source>
</evidence>